<reference evidence="15" key="1">
    <citation type="submission" date="2023-07" db="EMBL/GenBank/DDBJ databases">
        <title>Functional and genomic diversity of the sorghum phyllosphere microbiome.</title>
        <authorList>
            <person name="Shade A."/>
        </authorList>
    </citation>
    <scope>NUCLEOTIDE SEQUENCE</scope>
    <source>
        <strain evidence="15">SORGH_AS_0457</strain>
    </source>
</reference>
<evidence type="ECO:0000256" key="11">
    <source>
        <dbReference type="ARBA" id="ARBA00023136"/>
    </source>
</evidence>
<evidence type="ECO:0000259" key="14">
    <source>
        <dbReference type="SMART" id="SM00867"/>
    </source>
</evidence>
<keyword evidence="4" id="KW-1003">Cell membrane</keyword>
<dbReference type="PANTHER" id="PTHR30529:SF7">
    <property type="entry name" value="CYTOCHROME B561 BACTERIAL_NI-HYDROGENASE DOMAIN-CONTAINING PROTEIN"/>
    <property type="match status" value="1"/>
</dbReference>
<dbReference type="GO" id="GO:0022904">
    <property type="term" value="P:respiratory electron transport chain"/>
    <property type="evidence" value="ECO:0007669"/>
    <property type="project" value="InterPro"/>
</dbReference>
<evidence type="ECO:0000256" key="4">
    <source>
        <dbReference type="ARBA" id="ARBA00022475"/>
    </source>
</evidence>
<evidence type="ECO:0000313" key="15">
    <source>
        <dbReference type="EMBL" id="MDQ1107798.1"/>
    </source>
</evidence>
<dbReference type="InterPro" id="IPR016174">
    <property type="entry name" value="Di-haem_cyt_TM"/>
</dbReference>
<dbReference type="InterPro" id="IPR052168">
    <property type="entry name" value="Cytochrome_b561_oxidase"/>
</dbReference>
<dbReference type="Pfam" id="PF04264">
    <property type="entry name" value="YceI"/>
    <property type="match status" value="1"/>
</dbReference>
<dbReference type="GO" id="GO:0046872">
    <property type="term" value="F:metal ion binding"/>
    <property type="evidence" value="ECO:0007669"/>
    <property type="project" value="UniProtKB-KW"/>
</dbReference>
<evidence type="ECO:0000256" key="2">
    <source>
        <dbReference type="ARBA" id="ARBA00004651"/>
    </source>
</evidence>
<accession>A0AAP5AH81</accession>
<organism evidence="15 16">
    <name type="scientific">Stenotrophomonas rhizophila</name>
    <dbReference type="NCBI Taxonomy" id="216778"/>
    <lineage>
        <taxon>Bacteria</taxon>
        <taxon>Pseudomonadati</taxon>
        <taxon>Pseudomonadota</taxon>
        <taxon>Gammaproteobacteria</taxon>
        <taxon>Lysobacterales</taxon>
        <taxon>Lysobacteraceae</taxon>
        <taxon>Stenotrophomonas</taxon>
    </lineage>
</organism>
<dbReference type="Gene3D" id="2.40.128.110">
    <property type="entry name" value="Lipid/polyisoprenoid-binding, YceI-like"/>
    <property type="match status" value="1"/>
</dbReference>
<evidence type="ECO:0000256" key="13">
    <source>
        <dbReference type="SAM" id="Phobius"/>
    </source>
</evidence>
<dbReference type="InterPro" id="IPR036761">
    <property type="entry name" value="TTHA0802/YceI-like_sf"/>
</dbReference>
<protein>
    <submittedName>
        <fullName evidence="15">Cytochrome b561/polyisoprenoid-binding protein YceI</fullName>
    </submittedName>
</protein>
<keyword evidence="3" id="KW-0813">Transport</keyword>
<gene>
    <name evidence="15" type="ORF">QE424_000957</name>
</gene>
<evidence type="ECO:0000256" key="7">
    <source>
        <dbReference type="ARBA" id="ARBA00022723"/>
    </source>
</evidence>
<feature type="transmembrane region" description="Helical" evidence="13">
    <location>
        <begin position="88"/>
        <end position="110"/>
    </location>
</feature>
<dbReference type="GO" id="GO:0020037">
    <property type="term" value="F:heme binding"/>
    <property type="evidence" value="ECO:0007669"/>
    <property type="project" value="TreeGrafter"/>
</dbReference>
<evidence type="ECO:0000313" key="16">
    <source>
        <dbReference type="Proteomes" id="UP001226084"/>
    </source>
</evidence>
<evidence type="ECO:0000256" key="6">
    <source>
        <dbReference type="ARBA" id="ARBA00022692"/>
    </source>
</evidence>
<evidence type="ECO:0000256" key="9">
    <source>
        <dbReference type="ARBA" id="ARBA00022989"/>
    </source>
</evidence>
<dbReference type="InterPro" id="IPR007372">
    <property type="entry name" value="Lipid/polyisoprenoid-bd_YceI"/>
</dbReference>
<dbReference type="GO" id="GO:0005886">
    <property type="term" value="C:plasma membrane"/>
    <property type="evidence" value="ECO:0007669"/>
    <property type="project" value="UniProtKB-SubCell"/>
</dbReference>
<comment type="cofactor">
    <cofactor evidence="1">
        <name>heme b</name>
        <dbReference type="ChEBI" id="CHEBI:60344"/>
    </cofactor>
</comment>
<feature type="transmembrane region" description="Helical" evidence="13">
    <location>
        <begin position="147"/>
        <end position="168"/>
    </location>
</feature>
<evidence type="ECO:0000256" key="1">
    <source>
        <dbReference type="ARBA" id="ARBA00001970"/>
    </source>
</evidence>
<dbReference type="Pfam" id="PF01292">
    <property type="entry name" value="Ni_hydr_CYTB"/>
    <property type="match status" value="1"/>
</dbReference>
<keyword evidence="10" id="KW-0408">Iron</keyword>
<comment type="similarity">
    <text evidence="12">Belongs to the cytochrome b561 family.</text>
</comment>
<proteinExistence type="inferred from homology"/>
<keyword evidence="5" id="KW-0349">Heme</keyword>
<evidence type="ECO:0000256" key="10">
    <source>
        <dbReference type="ARBA" id="ARBA00023004"/>
    </source>
</evidence>
<dbReference type="Gene3D" id="1.20.950.20">
    <property type="entry name" value="Transmembrane di-heme cytochromes, Chain C"/>
    <property type="match status" value="2"/>
</dbReference>
<dbReference type="AlphaFoldDB" id="A0AAP5AH81"/>
<keyword evidence="6 13" id="KW-0812">Transmembrane</keyword>
<dbReference type="InterPro" id="IPR011577">
    <property type="entry name" value="Cyt_b561_bac/Ni-Hgenase"/>
</dbReference>
<feature type="transmembrane region" description="Helical" evidence="13">
    <location>
        <begin position="16"/>
        <end position="33"/>
    </location>
</feature>
<feature type="domain" description="Lipid/polyisoprenoid-binding YceI-like" evidence="14">
    <location>
        <begin position="220"/>
        <end position="380"/>
    </location>
</feature>
<comment type="caution">
    <text evidence="15">The sequence shown here is derived from an EMBL/GenBank/DDBJ whole genome shotgun (WGS) entry which is preliminary data.</text>
</comment>
<comment type="subcellular location">
    <subcellularLocation>
        <location evidence="2">Cell membrane</location>
        <topology evidence="2">Multi-pass membrane protein</topology>
    </subcellularLocation>
</comment>
<sequence>MTTRNTRDRWGSVSQGLHWLIALLILVLGIVGLTMGELPRTPKYFWVYTAHKSLGITVLALVALRLGWRLYAGAPEPVPGTPTWQERIASATHWLLYVLMFALPLSGWVYDSASGLRPFRWFGLVDVPKLVAPNPGARDISHAIHEWGFWVLIAVVVAHAGAALYHHLFPTRCHACAHAAAGLARLPPEGLTMNIKLTSPAAVAAALAGLMATAPVLAADYVQVANNGSKLVFATKYDGEVFTGSFPGFSTKVSFDPVDPAAGTLDVTIPLAGATSGNSDRDSTLQGAEFFNVAKFATARYTAKGFTRSGDKYVANGTLELRGVSKPVTFTFEWKPGPNPVLTGKATVKRLDFGVGGGDDWKDTRNIPDDTAISTVVKLQAK</sequence>
<keyword evidence="7" id="KW-0479">Metal-binding</keyword>
<dbReference type="SUPFAM" id="SSF101874">
    <property type="entry name" value="YceI-like"/>
    <property type="match status" value="1"/>
</dbReference>
<feature type="transmembrane region" description="Helical" evidence="13">
    <location>
        <begin position="45"/>
        <end position="68"/>
    </location>
</feature>
<evidence type="ECO:0000256" key="5">
    <source>
        <dbReference type="ARBA" id="ARBA00022617"/>
    </source>
</evidence>
<evidence type="ECO:0000256" key="3">
    <source>
        <dbReference type="ARBA" id="ARBA00022448"/>
    </source>
</evidence>
<keyword evidence="8" id="KW-0249">Electron transport</keyword>
<dbReference type="SUPFAM" id="SSF81342">
    <property type="entry name" value="Transmembrane di-heme cytochromes"/>
    <property type="match status" value="1"/>
</dbReference>
<name>A0AAP5AH81_9GAMM</name>
<dbReference type="Proteomes" id="UP001226084">
    <property type="component" value="Unassembled WGS sequence"/>
</dbReference>
<dbReference type="EMBL" id="JAUTAS010000001">
    <property type="protein sequence ID" value="MDQ1107798.1"/>
    <property type="molecule type" value="Genomic_DNA"/>
</dbReference>
<dbReference type="GO" id="GO:0009055">
    <property type="term" value="F:electron transfer activity"/>
    <property type="evidence" value="ECO:0007669"/>
    <property type="project" value="InterPro"/>
</dbReference>
<keyword evidence="9 13" id="KW-1133">Transmembrane helix</keyword>
<dbReference type="SMART" id="SM00867">
    <property type="entry name" value="YceI"/>
    <property type="match status" value="1"/>
</dbReference>
<evidence type="ECO:0000256" key="12">
    <source>
        <dbReference type="ARBA" id="ARBA00037975"/>
    </source>
</evidence>
<dbReference type="PANTHER" id="PTHR30529">
    <property type="entry name" value="CYTOCHROME B561"/>
    <property type="match status" value="1"/>
</dbReference>
<evidence type="ECO:0000256" key="8">
    <source>
        <dbReference type="ARBA" id="ARBA00022982"/>
    </source>
</evidence>
<keyword evidence="11 13" id="KW-0472">Membrane</keyword>